<dbReference type="GO" id="GO:0009306">
    <property type="term" value="P:protein secretion"/>
    <property type="evidence" value="ECO:0007669"/>
    <property type="project" value="UniProtKB-UniRule"/>
</dbReference>
<protein>
    <recommendedName>
        <fullName evidence="9">Protein translocase subunit SecE</fullName>
    </recommendedName>
</protein>
<feature type="transmembrane region" description="Helical" evidence="9">
    <location>
        <begin position="96"/>
        <end position="117"/>
    </location>
</feature>
<dbReference type="PANTHER" id="PTHR33910:SF1">
    <property type="entry name" value="PROTEIN TRANSLOCASE SUBUNIT SECE"/>
    <property type="match status" value="1"/>
</dbReference>
<reference evidence="10" key="1">
    <citation type="submission" date="2019-04" db="EMBL/GenBank/DDBJ databases">
        <authorList>
            <consortium name="Science for Life Laboratories"/>
        </authorList>
    </citation>
    <scope>NUCLEOTIDE SEQUENCE</scope>
    <source>
        <strain evidence="10">MBLW1</strain>
    </source>
</reference>
<dbReference type="GO" id="GO:0008320">
    <property type="term" value="F:protein transmembrane transporter activity"/>
    <property type="evidence" value="ECO:0007669"/>
    <property type="project" value="UniProtKB-UniRule"/>
</dbReference>
<dbReference type="GO" id="GO:0065002">
    <property type="term" value="P:intracellular protein transmembrane transport"/>
    <property type="evidence" value="ECO:0007669"/>
    <property type="project" value="UniProtKB-UniRule"/>
</dbReference>
<dbReference type="NCBIfam" id="TIGR00964">
    <property type="entry name" value="secE_bact"/>
    <property type="match status" value="1"/>
</dbReference>
<dbReference type="EMBL" id="LR586016">
    <property type="protein sequence ID" value="VIP02494.1"/>
    <property type="molecule type" value="Genomic_DNA"/>
</dbReference>
<organism evidence="10">
    <name type="scientific">Tuwongella immobilis</name>
    <dbReference type="NCBI Taxonomy" id="692036"/>
    <lineage>
        <taxon>Bacteria</taxon>
        <taxon>Pseudomonadati</taxon>
        <taxon>Planctomycetota</taxon>
        <taxon>Planctomycetia</taxon>
        <taxon>Gemmatales</taxon>
        <taxon>Gemmataceae</taxon>
        <taxon>Tuwongella</taxon>
    </lineage>
</organism>
<dbReference type="RefSeq" id="WP_232056065.1">
    <property type="nucleotide sequence ID" value="NZ_LR593887.1"/>
</dbReference>
<accession>A0A6C2YMA4</accession>
<keyword evidence="5 9" id="KW-0653">Protein transport</keyword>
<dbReference type="InParanoid" id="A0A6C2YMA4"/>
<keyword evidence="8 9" id="KW-0472">Membrane</keyword>
<comment type="similarity">
    <text evidence="9">Belongs to the SecE/SEC61-gamma family.</text>
</comment>
<evidence type="ECO:0000256" key="9">
    <source>
        <dbReference type="HAMAP-Rule" id="MF_00422"/>
    </source>
</evidence>
<evidence type="ECO:0000256" key="5">
    <source>
        <dbReference type="ARBA" id="ARBA00022927"/>
    </source>
</evidence>
<evidence type="ECO:0000256" key="7">
    <source>
        <dbReference type="ARBA" id="ARBA00023010"/>
    </source>
</evidence>
<evidence type="ECO:0000313" key="10">
    <source>
        <dbReference type="EMBL" id="VIP02494.1"/>
    </source>
</evidence>
<comment type="function">
    <text evidence="9">Essential subunit of the Sec protein translocation channel SecYEG. Clamps together the 2 halves of SecY. May contact the channel plug during translocation.</text>
</comment>
<dbReference type="GO" id="GO:0006605">
    <property type="term" value="P:protein targeting"/>
    <property type="evidence" value="ECO:0007669"/>
    <property type="project" value="UniProtKB-UniRule"/>
</dbReference>
<comment type="subunit">
    <text evidence="9">Component of the Sec protein translocase complex. Heterotrimer consisting of SecY, SecE and SecG subunits. The heterotrimers can form oligomers, although 1 heterotrimer is thought to be able to translocate proteins. Interacts with the ribosome. Interacts with SecDF, and other proteins may be involved. Interacts with SecA.</text>
</comment>
<feature type="transmembrane region" description="Helical" evidence="9">
    <location>
        <begin position="300"/>
        <end position="320"/>
    </location>
</feature>
<dbReference type="PANTHER" id="PTHR33910">
    <property type="entry name" value="PROTEIN TRANSLOCASE SUBUNIT SECE"/>
    <property type="match status" value="1"/>
</dbReference>
<dbReference type="InterPro" id="IPR038379">
    <property type="entry name" value="SecE_sf"/>
</dbReference>
<evidence type="ECO:0000256" key="8">
    <source>
        <dbReference type="ARBA" id="ARBA00023136"/>
    </source>
</evidence>
<dbReference type="GO" id="GO:0005886">
    <property type="term" value="C:plasma membrane"/>
    <property type="evidence" value="ECO:0007669"/>
    <property type="project" value="UniProtKB-UniRule"/>
</dbReference>
<feature type="transmembrane region" description="Helical" evidence="9">
    <location>
        <begin position="21"/>
        <end position="44"/>
    </location>
</feature>
<evidence type="ECO:0000256" key="3">
    <source>
        <dbReference type="ARBA" id="ARBA00022475"/>
    </source>
</evidence>
<dbReference type="GO" id="GO:0043952">
    <property type="term" value="P:protein transport by the Sec complex"/>
    <property type="evidence" value="ECO:0007669"/>
    <property type="project" value="UniProtKB-UniRule"/>
</dbReference>
<evidence type="ECO:0000256" key="1">
    <source>
        <dbReference type="ARBA" id="ARBA00004370"/>
    </source>
</evidence>
<keyword evidence="2 9" id="KW-0813">Transport</keyword>
<dbReference type="Proteomes" id="UP000464378">
    <property type="component" value="Chromosome"/>
</dbReference>
<sequence length="347" mass="37315">MAVAESTAEVRSTRDASPVQSGMIGAIWLLLGIGLLFTAFPSFWTAAIAPSLTGALGSFMVGAIRLLIQVVGLVIWVRALTPIVGAQPPVGTRGGIFFGISMLLSVLFTARAIGLGLESIDSLAANPSTGLIVFGVITALLLAFGYWVLNRKAMRATMVAMEEQGWMHLHAYKGSQGQLVRRLTIIGLLVVLLSGVSTLASSSLLDTWTNRAVSQGEQGWNDWLIKVPFSSAITNSGDAVYLMLLPDLRFTIPMLLILGAIWFAVRIVNFPVFADFLIATEAEMNKVSWVTRKRLVQDTIVVLVTVLIMTVFLFVVDGILGKSLTWLRVLPSTSEIVAPKTSGAVEP</sequence>
<evidence type="ECO:0000256" key="6">
    <source>
        <dbReference type="ARBA" id="ARBA00022989"/>
    </source>
</evidence>
<evidence type="ECO:0000313" key="11">
    <source>
        <dbReference type="Proteomes" id="UP000464378"/>
    </source>
</evidence>
<name>A0A6C2YMA4_9BACT</name>
<dbReference type="KEGG" id="tim:GMBLW1_14660"/>
<feature type="transmembrane region" description="Helical" evidence="9">
    <location>
        <begin position="56"/>
        <end position="76"/>
    </location>
</feature>
<feature type="transmembrane region" description="Helical" evidence="9">
    <location>
        <begin position="129"/>
        <end position="149"/>
    </location>
</feature>
<evidence type="ECO:0000256" key="2">
    <source>
        <dbReference type="ARBA" id="ARBA00022448"/>
    </source>
</evidence>
<dbReference type="Pfam" id="PF00584">
    <property type="entry name" value="SecE"/>
    <property type="match status" value="1"/>
</dbReference>
<keyword evidence="3 9" id="KW-1003">Cell membrane</keyword>
<dbReference type="HAMAP" id="MF_00422">
    <property type="entry name" value="SecE"/>
    <property type="match status" value="1"/>
</dbReference>
<evidence type="ECO:0000256" key="4">
    <source>
        <dbReference type="ARBA" id="ARBA00022692"/>
    </source>
</evidence>
<feature type="transmembrane region" description="Helical" evidence="9">
    <location>
        <begin position="183"/>
        <end position="205"/>
    </location>
</feature>
<keyword evidence="11" id="KW-1185">Reference proteome</keyword>
<dbReference type="Gene3D" id="1.20.5.1030">
    <property type="entry name" value="Preprotein translocase secy subunit"/>
    <property type="match status" value="1"/>
</dbReference>
<dbReference type="AlphaFoldDB" id="A0A6C2YMA4"/>
<dbReference type="EMBL" id="LR593887">
    <property type="protein sequence ID" value="VTS01569.1"/>
    <property type="molecule type" value="Genomic_DNA"/>
</dbReference>
<feature type="transmembrane region" description="Helical" evidence="9">
    <location>
        <begin position="252"/>
        <end position="279"/>
    </location>
</feature>
<comment type="caution">
    <text evidence="9">Lacks conserved residue(s) required for the propagation of feature annotation.</text>
</comment>
<gene>
    <name evidence="9" type="primary">secE</name>
    <name evidence="10" type="ORF">GMBLW1_14660</name>
</gene>
<keyword evidence="7 9" id="KW-0811">Translocation</keyword>
<comment type="subcellular location">
    <subcellularLocation>
        <location evidence="1">Membrane</location>
    </subcellularLocation>
</comment>
<keyword evidence="6 9" id="KW-1133">Transmembrane helix</keyword>
<proteinExistence type="inferred from homology"/>
<dbReference type="InterPro" id="IPR005807">
    <property type="entry name" value="SecE_bac"/>
</dbReference>
<keyword evidence="4 9" id="KW-0812">Transmembrane</keyword>
<dbReference type="InterPro" id="IPR001901">
    <property type="entry name" value="Translocase_SecE/Sec61-g"/>
</dbReference>